<dbReference type="EMBL" id="JBEPMB010000001">
    <property type="protein sequence ID" value="MET3611868.1"/>
    <property type="molecule type" value="Genomic_DNA"/>
</dbReference>
<dbReference type="PANTHER" id="PTHR42886:SF29">
    <property type="entry name" value="PUMMELIG, ISOFORM A"/>
    <property type="match status" value="1"/>
</dbReference>
<evidence type="ECO:0000313" key="2">
    <source>
        <dbReference type="EMBL" id="MET3611868.1"/>
    </source>
</evidence>
<keyword evidence="3" id="KW-1185">Reference proteome</keyword>
<protein>
    <submittedName>
        <fullName evidence="2">Alpha-beta hydrolase superfamily lysophospholipase</fullName>
    </submittedName>
</protein>
<feature type="domain" description="Serine aminopeptidase S33" evidence="1">
    <location>
        <begin position="342"/>
        <end position="453"/>
    </location>
</feature>
<gene>
    <name evidence="2" type="ORF">ABID16_000173</name>
</gene>
<proteinExistence type="predicted"/>
<sequence>MNAYSSSTMIASTVSGMPVRFDRLAGIFTPALLHATPSDTAALLVSPWGFEDMSVRKFYREICEALAGQGISSLRFDLPGTGDSAEAPAEIGLEDWLSAIAAAARETQRLSGASKIILLGHGLGATLALLAGARIDNLSGIALLAPVTSGRIYARETGLWWKMIATDLGLDAGHVETGGLTIAGMTMPEGIAAPIRKLRDTDLTLSRPLPVLAVCRAGRDSDSALADALESAGAPVSRLPYDGFDGLVVNPLISRTPPALVAEIARWVRKMAPVELAATPAGSPLQAPLTGDGYRETGHRFGDGGRLVGTLCQPIGDARGAPVLLVSTSYDRASAWANSGVHIARELARRGIASLRFDAAGIADSPAISGDPAQMLYSQSLDRDVGVALEELKALTGKQVVLAGRCSGGYHAFQAGLAHPQATAGIVVVNSYAFVWDPAKTVEDALKNVARPLGDYSKRAMNPETFRRILRGEVNLKAAGSAIVRGFAAKLYNKIEPALGNLSAGNRLKAEINAAFRTLAERRLPVVLAYGQHDPGLEQSRMVFGSDLSGLGRYENARFVSLGDSDHNVTVPQAQQTVLEQIAKVALEAGAKNR</sequence>
<dbReference type="InterPro" id="IPR029058">
    <property type="entry name" value="AB_hydrolase_fold"/>
</dbReference>
<dbReference type="InterPro" id="IPR022742">
    <property type="entry name" value="Hydrolase_4"/>
</dbReference>
<evidence type="ECO:0000259" key="1">
    <source>
        <dbReference type="Pfam" id="PF12146"/>
    </source>
</evidence>
<dbReference type="GO" id="GO:0016787">
    <property type="term" value="F:hydrolase activity"/>
    <property type="evidence" value="ECO:0007669"/>
    <property type="project" value="UniProtKB-KW"/>
</dbReference>
<name>A0ABV2IU31_9HYPH</name>
<keyword evidence="2" id="KW-0378">Hydrolase</keyword>
<dbReference type="RefSeq" id="WP_354554246.1">
    <property type="nucleotide sequence ID" value="NZ_JBEPMB010000001.1"/>
</dbReference>
<organism evidence="2 3">
    <name type="scientific">Rhizobium aquaticum</name>
    <dbReference type="NCBI Taxonomy" id="1549636"/>
    <lineage>
        <taxon>Bacteria</taxon>
        <taxon>Pseudomonadati</taxon>
        <taxon>Pseudomonadota</taxon>
        <taxon>Alphaproteobacteria</taxon>
        <taxon>Hyphomicrobiales</taxon>
        <taxon>Rhizobiaceae</taxon>
        <taxon>Rhizobium/Agrobacterium group</taxon>
        <taxon>Rhizobium</taxon>
    </lineage>
</organism>
<reference evidence="2 3" key="1">
    <citation type="submission" date="2024-06" db="EMBL/GenBank/DDBJ databases">
        <title>Genomic Encyclopedia of Type Strains, Phase IV (KMG-IV): sequencing the most valuable type-strain genomes for metagenomic binning, comparative biology and taxonomic classification.</title>
        <authorList>
            <person name="Goeker M."/>
        </authorList>
    </citation>
    <scope>NUCLEOTIDE SEQUENCE [LARGE SCALE GENOMIC DNA]</scope>
    <source>
        <strain evidence="2 3">DSM 29780</strain>
    </source>
</reference>
<dbReference type="Gene3D" id="3.40.50.1820">
    <property type="entry name" value="alpha/beta hydrolase"/>
    <property type="match status" value="2"/>
</dbReference>
<dbReference type="SUPFAM" id="SSF53474">
    <property type="entry name" value="alpha/beta-Hydrolases"/>
    <property type="match status" value="2"/>
</dbReference>
<accession>A0ABV2IU31</accession>
<dbReference type="PANTHER" id="PTHR42886">
    <property type="entry name" value="RE40534P-RELATED"/>
    <property type="match status" value="1"/>
</dbReference>
<dbReference type="Proteomes" id="UP001549047">
    <property type="component" value="Unassembled WGS sequence"/>
</dbReference>
<evidence type="ECO:0000313" key="3">
    <source>
        <dbReference type="Proteomes" id="UP001549047"/>
    </source>
</evidence>
<comment type="caution">
    <text evidence="2">The sequence shown here is derived from an EMBL/GenBank/DDBJ whole genome shotgun (WGS) entry which is preliminary data.</text>
</comment>
<dbReference type="Pfam" id="PF12146">
    <property type="entry name" value="Hydrolase_4"/>
    <property type="match status" value="2"/>
</dbReference>
<feature type="domain" description="Serine aminopeptidase S33" evidence="1">
    <location>
        <begin position="57"/>
        <end position="154"/>
    </location>
</feature>